<reference evidence="8 9" key="1">
    <citation type="submission" date="2017-04" db="EMBL/GenBank/DDBJ databases">
        <authorList>
            <person name="Veseli I.A."/>
            <person name="Tang C."/>
            <person name="Pombert J.-F."/>
        </authorList>
    </citation>
    <scope>NUCLEOTIDE SEQUENCE [LARGE SCALE GENOMIC DNA]</scope>
    <source>
        <strain evidence="8 9">ATCC 700373</strain>
    </source>
</reference>
<sequence>MTKKKIWMISLTVVGVIALIIISLAFLNQKPKNNKLVESQLATETQSQPVQGKKGQKVLLVEFGDYKCPYCGDFERHIKPELEKKYINNDKVEFRYVNVLIHGEESVLGAKAALAVNQYASEQYWTFHHLLYQAQPKNKDAVGQQHWLTDALIQEQLQKLNITDKQRQQIISAYRKKTGEIADHAQQDHALAKKFNVPEVPSLFINGKRVADTTDVEAIDKEIDRALDQ</sequence>
<accession>A0AAC9RRB3</accession>
<dbReference type="SUPFAM" id="SSF52833">
    <property type="entry name" value="Thioredoxin-like"/>
    <property type="match status" value="1"/>
</dbReference>
<dbReference type="GO" id="GO:0016491">
    <property type="term" value="F:oxidoreductase activity"/>
    <property type="evidence" value="ECO:0007669"/>
    <property type="project" value="UniProtKB-KW"/>
</dbReference>
<feature type="domain" description="Thioredoxin" evidence="7">
    <location>
        <begin position="36"/>
        <end position="228"/>
    </location>
</feature>
<organism evidence="8 9">
    <name type="scientific">Staphylococcus lutrae</name>
    <dbReference type="NCBI Taxonomy" id="155085"/>
    <lineage>
        <taxon>Bacteria</taxon>
        <taxon>Bacillati</taxon>
        <taxon>Bacillota</taxon>
        <taxon>Bacilli</taxon>
        <taxon>Bacillales</taxon>
        <taxon>Staphylococcaceae</taxon>
        <taxon>Staphylococcus</taxon>
    </lineage>
</organism>
<name>A0AAC9RRB3_9STAP</name>
<evidence type="ECO:0000256" key="6">
    <source>
        <dbReference type="SAM" id="Phobius"/>
    </source>
</evidence>
<dbReference type="InterPro" id="IPR036249">
    <property type="entry name" value="Thioredoxin-like_sf"/>
</dbReference>
<evidence type="ECO:0000256" key="3">
    <source>
        <dbReference type="ARBA" id="ARBA00023002"/>
    </source>
</evidence>
<keyword evidence="5" id="KW-0676">Redox-active center</keyword>
<dbReference type="InterPro" id="IPR013766">
    <property type="entry name" value="Thioredoxin_domain"/>
</dbReference>
<dbReference type="GO" id="GO:0016853">
    <property type="term" value="F:isomerase activity"/>
    <property type="evidence" value="ECO:0007669"/>
    <property type="project" value="UniProtKB-KW"/>
</dbReference>
<dbReference type="Gene3D" id="3.40.30.10">
    <property type="entry name" value="Glutaredoxin"/>
    <property type="match status" value="1"/>
</dbReference>
<comment type="similarity">
    <text evidence="1">Belongs to the thioredoxin family. DsbA subfamily.</text>
</comment>
<dbReference type="InterPro" id="IPR012336">
    <property type="entry name" value="Thioredoxin-like_fold"/>
</dbReference>
<dbReference type="Pfam" id="PF13462">
    <property type="entry name" value="Thioredoxin_4"/>
    <property type="match status" value="1"/>
</dbReference>
<dbReference type="AlphaFoldDB" id="A0AAC9RRB3"/>
<evidence type="ECO:0000313" key="9">
    <source>
        <dbReference type="Proteomes" id="UP000242864"/>
    </source>
</evidence>
<evidence type="ECO:0000256" key="1">
    <source>
        <dbReference type="ARBA" id="ARBA00005791"/>
    </source>
</evidence>
<evidence type="ECO:0000256" key="4">
    <source>
        <dbReference type="ARBA" id="ARBA00023157"/>
    </source>
</evidence>
<dbReference type="PANTHER" id="PTHR13887">
    <property type="entry name" value="GLUTATHIONE S-TRANSFERASE KAPPA"/>
    <property type="match status" value="1"/>
</dbReference>
<feature type="transmembrane region" description="Helical" evidence="6">
    <location>
        <begin position="6"/>
        <end position="27"/>
    </location>
</feature>
<keyword evidence="6" id="KW-0812">Transmembrane</keyword>
<dbReference type="Proteomes" id="UP000242864">
    <property type="component" value="Chromosome"/>
</dbReference>
<keyword evidence="4" id="KW-1015">Disulfide bond</keyword>
<keyword evidence="8" id="KW-0413">Isomerase</keyword>
<keyword evidence="9" id="KW-1185">Reference proteome</keyword>
<dbReference type="KEGG" id="slz:B5P37_05955"/>
<protein>
    <submittedName>
        <fullName evidence="8">Protein-disulfide isomerase</fullName>
    </submittedName>
</protein>
<keyword evidence="6" id="KW-1133">Transmembrane helix</keyword>
<keyword evidence="3" id="KW-0560">Oxidoreductase</keyword>
<evidence type="ECO:0000313" key="8">
    <source>
        <dbReference type="EMBL" id="ARJ50893.1"/>
    </source>
</evidence>
<gene>
    <name evidence="8" type="ORF">B5P37_05955</name>
</gene>
<keyword evidence="6" id="KW-0472">Membrane</keyword>
<evidence type="ECO:0000256" key="5">
    <source>
        <dbReference type="ARBA" id="ARBA00023284"/>
    </source>
</evidence>
<evidence type="ECO:0000256" key="2">
    <source>
        <dbReference type="ARBA" id="ARBA00022729"/>
    </source>
</evidence>
<evidence type="ECO:0000259" key="7">
    <source>
        <dbReference type="PROSITE" id="PS51352"/>
    </source>
</evidence>
<proteinExistence type="inferred from homology"/>
<dbReference type="EMBL" id="CP020773">
    <property type="protein sequence ID" value="ARJ50893.1"/>
    <property type="molecule type" value="Genomic_DNA"/>
</dbReference>
<dbReference type="PANTHER" id="PTHR13887:SF14">
    <property type="entry name" value="DISULFIDE BOND FORMATION PROTEIN D"/>
    <property type="match status" value="1"/>
</dbReference>
<dbReference type="RefSeq" id="WP_085237371.1">
    <property type="nucleotide sequence ID" value="NZ_CP020773.1"/>
</dbReference>
<dbReference type="PROSITE" id="PS51352">
    <property type="entry name" value="THIOREDOXIN_2"/>
    <property type="match status" value="1"/>
</dbReference>
<keyword evidence="2" id="KW-0732">Signal</keyword>